<organism evidence="2">
    <name type="scientific">uncultured Caudovirales phage</name>
    <dbReference type="NCBI Taxonomy" id="2100421"/>
    <lineage>
        <taxon>Viruses</taxon>
        <taxon>Duplodnaviria</taxon>
        <taxon>Heunggongvirae</taxon>
        <taxon>Uroviricota</taxon>
        <taxon>Caudoviricetes</taxon>
        <taxon>Peduoviridae</taxon>
        <taxon>Maltschvirus</taxon>
        <taxon>Maltschvirus maltsch</taxon>
    </lineage>
</organism>
<gene>
    <name evidence="2" type="ORF">UFOVP1202_49</name>
</gene>
<proteinExistence type="predicted"/>
<evidence type="ECO:0000313" key="2">
    <source>
        <dbReference type="EMBL" id="CAB4190374.1"/>
    </source>
</evidence>
<feature type="region of interest" description="Disordered" evidence="1">
    <location>
        <begin position="89"/>
        <end position="116"/>
    </location>
</feature>
<evidence type="ECO:0000256" key="1">
    <source>
        <dbReference type="SAM" id="MobiDB-lite"/>
    </source>
</evidence>
<protein>
    <submittedName>
        <fullName evidence="2">Uncharacterized protein</fullName>
    </submittedName>
</protein>
<accession>A0A6J5RFD9</accession>
<sequence>MGPEAKLWKSLKPLLEAEKCLCTRIENRHGGGIPDIDVSSPVGAFKIELKVVPKFSVGLSDMQIAYNTLLNHRHGLSFILAEAQGPSKPQSIEHIFGDQGPRSTGRDSSGRGLSGRVGEGRDRYYLWHGRDAVDVGRSGLRAPALVSGPSLLDLVAVMLAVSRQHYTDLLARV</sequence>
<reference evidence="2" key="1">
    <citation type="submission" date="2020-05" db="EMBL/GenBank/DDBJ databases">
        <authorList>
            <person name="Chiriac C."/>
            <person name="Salcher M."/>
            <person name="Ghai R."/>
            <person name="Kavagutti S V."/>
        </authorList>
    </citation>
    <scope>NUCLEOTIDE SEQUENCE</scope>
</reference>
<dbReference type="EMBL" id="LR797147">
    <property type="protein sequence ID" value="CAB4190374.1"/>
    <property type="molecule type" value="Genomic_DNA"/>
</dbReference>
<name>A0A6J5RFD9_9CAUD</name>